<feature type="non-terminal residue" evidence="1">
    <location>
        <position position="1"/>
    </location>
</feature>
<keyword evidence="2" id="KW-1185">Reference proteome</keyword>
<accession>A0ACA9KKT7</accession>
<feature type="non-terminal residue" evidence="1">
    <location>
        <position position="909"/>
    </location>
</feature>
<proteinExistence type="predicted"/>
<reference evidence="1" key="1">
    <citation type="submission" date="2021-06" db="EMBL/GenBank/DDBJ databases">
        <authorList>
            <person name="Kallberg Y."/>
            <person name="Tangrot J."/>
            <person name="Rosling A."/>
        </authorList>
    </citation>
    <scope>NUCLEOTIDE SEQUENCE</scope>
    <source>
        <strain evidence="1">28 12/20/2015</strain>
    </source>
</reference>
<gene>
    <name evidence="1" type="ORF">SPELUC_LOCUS1956</name>
</gene>
<protein>
    <submittedName>
        <fullName evidence="1">11747_t:CDS:1</fullName>
    </submittedName>
</protein>
<evidence type="ECO:0000313" key="1">
    <source>
        <dbReference type="EMBL" id="CAG8477040.1"/>
    </source>
</evidence>
<name>A0ACA9KKT7_9GLOM</name>
<sequence>ETSVSSNLTNLTEAIPRIIDIRHYEDVWGTAVVRVARENYIVGNNRCYERRLSLRVIQEDGTVKPIDVVDTTLMQEIQEINYCWVNYYTIQKNPIQVYPLFEKYILITYTHATNTSDTTTFVDKGAVIDWNGTYISTLDFGPPFLIQGNWIPSSYIVNNITPKKGFLYFSAVNGTGYFGWRQYKHIGGGKFSLIQSDNITNAPLTGFQATVFATLNGRYAIVYANTTIRNVNSTNPIIAPFSANAGIYAIMLNYNQEKTPRQVILYEIPIQNLKFTSISCSIDHVFIGHSCIATAVPNVTTTVVTTTVTPVGAPPTVLSVTTTISAPSTTTTTQNSFYVKIRFLSPGSVMSLDPIYSKFNNSLPIIKTLPLGGYALITRQYTVKSFSFSFDLYNEYDQQSNYSFPLKSIVGNMYGAYDILNNNKMLVVLNETITSWSFLLIDLPPQYNENGYRNLRVNTTSPKIGFSTLEVNTPWISITYHDPIALNDGNLYIYQNLGGNSILRLKVNARTCTQCSVSGKVITIDVLTCTFNAPRGSYYIEVDNDFIKNSEYNEPIMGIYPNVWNFTTGDLPGPPRAGNIYGSLRLTVDGTKFFQNLTDDAKRNFTYSLIDELIVRIPTYKERLGTTENHQLDPSDLSKVIISVALYETRNSTDKMITTYIRDYLDQLVRYKNYTNILTGSYTTYLDETYGYHPSTLGITKCNKARAKKKAEETGEEPEYEESENFIILQLGIALFRFGTFTAFIVLDSKSISYLFIPSVAVLVVPTAINLSVAFWILFSDQSQNENGDKKNNENGDKKNNENGDKKYSENGDKKYNEKIAVMIALLSGTNIDVLLMLNSCLAGLKMFNAPFNDRSLKIIFWCACADIFLSDIPQFIIQAFSPYLSHLQKKKKDKQVNGLDANDVSAMD</sequence>
<evidence type="ECO:0000313" key="2">
    <source>
        <dbReference type="Proteomes" id="UP000789366"/>
    </source>
</evidence>
<dbReference type="Proteomes" id="UP000789366">
    <property type="component" value="Unassembled WGS sequence"/>
</dbReference>
<organism evidence="1 2">
    <name type="scientific">Cetraspora pellucida</name>
    <dbReference type="NCBI Taxonomy" id="1433469"/>
    <lineage>
        <taxon>Eukaryota</taxon>
        <taxon>Fungi</taxon>
        <taxon>Fungi incertae sedis</taxon>
        <taxon>Mucoromycota</taxon>
        <taxon>Glomeromycotina</taxon>
        <taxon>Glomeromycetes</taxon>
        <taxon>Diversisporales</taxon>
        <taxon>Gigasporaceae</taxon>
        <taxon>Cetraspora</taxon>
    </lineage>
</organism>
<comment type="caution">
    <text evidence="1">The sequence shown here is derived from an EMBL/GenBank/DDBJ whole genome shotgun (WGS) entry which is preliminary data.</text>
</comment>
<dbReference type="EMBL" id="CAJVPW010001175">
    <property type="protein sequence ID" value="CAG8477040.1"/>
    <property type="molecule type" value="Genomic_DNA"/>
</dbReference>